<keyword evidence="3 6" id="KW-1133">Transmembrane helix</keyword>
<reference evidence="8 9" key="1">
    <citation type="journal article" date="2009" name="Stand. Genomic Sci.">
        <title>Complete genome sequence of Beutenbergia cavernae type strain (HKI 0122).</title>
        <authorList>
            <person name="Land M."/>
            <person name="Pukall R."/>
            <person name="Abt B."/>
            <person name="Goker M."/>
            <person name="Rohde M."/>
            <person name="Glavina Del Rio T."/>
            <person name="Tice H."/>
            <person name="Copeland A."/>
            <person name="Cheng J.F."/>
            <person name="Lucas S."/>
            <person name="Chen F."/>
            <person name="Nolan M."/>
            <person name="Bruce D."/>
            <person name="Goodwin L."/>
            <person name="Pitluck S."/>
            <person name="Ivanova N."/>
            <person name="Mavromatis K."/>
            <person name="Ovchinnikova G."/>
            <person name="Pati A."/>
            <person name="Chen A."/>
            <person name="Palaniappan K."/>
            <person name="Hauser L."/>
            <person name="Chang Y.J."/>
            <person name="Jefferies C.C."/>
            <person name="Saunders E."/>
            <person name="Brettin T."/>
            <person name="Detter J.C."/>
            <person name="Han C."/>
            <person name="Chain P."/>
            <person name="Bristow J."/>
            <person name="Eisen J.A."/>
            <person name="Markowitz V."/>
            <person name="Hugenholtz P."/>
            <person name="Kyrpides N.C."/>
            <person name="Klenk H.P."/>
            <person name="Lapidus A."/>
        </authorList>
    </citation>
    <scope>NUCLEOTIDE SEQUENCE [LARGE SCALE GENOMIC DNA]</scope>
    <source>
        <strain evidence="9">ATCC BAA-8 / DSM 12333 / NBRC 16432</strain>
    </source>
</reference>
<keyword evidence="9" id="KW-1185">Reference proteome</keyword>
<feature type="transmembrane region" description="Helical" evidence="6">
    <location>
        <begin position="6"/>
        <end position="23"/>
    </location>
</feature>
<evidence type="ECO:0000256" key="3">
    <source>
        <dbReference type="ARBA" id="ARBA00022989"/>
    </source>
</evidence>
<comment type="subcellular location">
    <subcellularLocation>
        <location evidence="1">Membrane</location>
        <topology evidence="1">Multi-pass membrane protein</topology>
    </subcellularLocation>
</comment>
<protein>
    <recommendedName>
        <fullName evidence="7">NfeD-like C-terminal domain-containing protein</fullName>
    </recommendedName>
</protein>
<gene>
    <name evidence="8" type="ordered locus">Bcav_2314</name>
</gene>
<evidence type="ECO:0000256" key="5">
    <source>
        <dbReference type="SAM" id="MobiDB-lite"/>
    </source>
</evidence>
<evidence type="ECO:0000256" key="4">
    <source>
        <dbReference type="ARBA" id="ARBA00023136"/>
    </source>
</evidence>
<name>C5BVW4_BEUC1</name>
<evidence type="ECO:0000256" key="6">
    <source>
        <dbReference type="SAM" id="Phobius"/>
    </source>
</evidence>
<dbReference type="InterPro" id="IPR052165">
    <property type="entry name" value="Membrane_assoc_protease"/>
</dbReference>
<proteinExistence type="predicted"/>
<dbReference type="Proteomes" id="UP000007962">
    <property type="component" value="Chromosome"/>
</dbReference>
<dbReference type="AlphaFoldDB" id="C5BVW4"/>
<evidence type="ECO:0000256" key="1">
    <source>
        <dbReference type="ARBA" id="ARBA00004141"/>
    </source>
</evidence>
<feature type="compositionally biased region" description="Pro residues" evidence="5">
    <location>
        <begin position="158"/>
        <end position="181"/>
    </location>
</feature>
<dbReference type="RefSeq" id="WP_015882805.1">
    <property type="nucleotide sequence ID" value="NC_012669.1"/>
</dbReference>
<dbReference type="InterPro" id="IPR002810">
    <property type="entry name" value="NfeD-like_C"/>
</dbReference>
<dbReference type="OrthoDB" id="3174252at2"/>
<dbReference type="InterPro" id="IPR012340">
    <property type="entry name" value="NA-bd_OB-fold"/>
</dbReference>
<feature type="transmembrane region" description="Helical" evidence="6">
    <location>
        <begin position="52"/>
        <end position="70"/>
    </location>
</feature>
<evidence type="ECO:0000313" key="9">
    <source>
        <dbReference type="Proteomes" id="UP000007962"/>
    </source>
</evidence>
<feature type="region of interest" description="Disordered" evidence="5">
    <location>
        <begin position="146"/>
        <end position="181"/>
    </location>
</feature>
<evidence type="ECO:0000256" key="2">
    <source>
        <dbReference type="ARBA" id="ARBA00022692"/>
    </source>
</evidence>
<organism evidence="8 9">
    <name type="scientific">Beutenbergia cavernae (strain ATCC BAA-8 / DSM 12333 / CCUG 43141 / JCM 11478 / NBRC 16432 / NCIMB 13614 / HKI 0122)</name>
    <dbReference type="NCBI Taxonomy" id="471853"/>
    <lineage>
        <taxon>Bacteria</taxon>
        <taxon>Bacillati</taxon>
        <taxon>Actinomycetota</taxon>
        <taxon>Actinomycetes</taxon>
        <taxon>Micrococcales</taxon>
        <taxon>Beutenbergiaceae</taxon>
        <taxon>Beutenbergia</taxon>
    </lineage>
</organism>
<evidence type="ECO:0000259" key="7">
    <source>
        <dbReference type="Pfam" id="PF01957"/>
    </source>
</evidence>
<feature type="domain" description="NfeD-like C-terminal" evidence="7">
    <location>
        <begin position="87"/>
        <end position="142"/>
    </location>
</feature>
<dbReference type="eggNOG" id="COG1585">
    <property type="taxonomic scope" value="Bacteria"/>
</dbReference>
<sequence length="181" mass="18683">MDNSGWIWWLGATLLLGVIEMLVVDLLFLMFAGGALAATIVAALGAPLWLQITTFGVVSALLVVAVRPWALRKFKNTTPETATNIAAHVGRPAVVVADVSTMAGRVKLAGEVWTARTEESGVLPVGSLVRVIRIDGATAVVVREVPQQAGPGAAPGAPYGPPPTGPYHQPGPVPPPGSPTT</sequence>
<dbReference type="KEGG" id="bcv:Bcav_2314"/>
<dbReference type="HOGENOM" id="CLU_116732_2_0_11"/>
<dbReference type="Gene3D" id="2.40.50.140">
    <property type="entry name" value="Nucleic acid-binding proteins"/>
    <property type="match status" value="1"/>
</dbReference>
<dbReference type="GO" id="GO:0005886">
    <property type="term" value="C:plasma membrane"/>
    <property type="evidence" value="ECO:0007669"/>
    <property type="project" value="TreeGrafter"/>
</dbReference>
<feature type="compositionally biased region" description="Low complexity" evidence="5">
    <location>
        <begin position="146"/>
        <end position="157"/>
    </location>
</feature>
<evidence type="ECO:0000313" key="8">
    <source>
        <dbReference type="EMBL" id="ACQ80565.1"/>
    </source>
</evidence>
<dbReference type="EMBL" id="CP001618">
    <property type="protein sequence ID" value="ACQ80565.1"/>
    <property type="molecule type" value="Genomic_DNA"/>
</dbReference>
<dbReference type="SUPFAM" id="SSF141322">
    <property type="entry name" value="NfeD domain-like"/>
    <property type="match status" value="1"/>
</dbReference>
<dbReference type="PANTHER" id="PTHR33507">
    <property type="entry name" value="INNER MEMBRANE PROTEIN YBBJ"/>
    <property type="match status" value="1"/>
</dbReference>
<dbReference type="STRING" id="471853.Bcav_2314"/>
<dbReference type="PANTHER" id="PTHR33507:SF3">
    <property type="entry name" value="INNER MEMBRANE PROTEIN YBBJ"/>
    <property type="match status" value="1"/>
</dbReference>
<keyword evidence="2 6" id="KW-0812">Transmembrane</keyword>
<keyword evidence="4 6" id="KW-0472">Membrane</keyword>
<dbReference type="Pfam" id="PF01957">
    <property type="entry name" value="NfeD"/>
    <property type="match status" value="1"/>
</dbReference>
<accession>C5BVW4</accession>